<dbReference type="InterPro" id="IPR009100">
    <property type="entry name" value="AcylCoA_DH/oxidase_NM_dom_sf"/>
</dbReference>
<evidence type="ECO:0000256" key="4">
    <source>
        <dbReference type="ARBA" id="ARBA00022827"/>
    </source>
</evidence>
<dbReference type="GO" id="GO:0050660">
    <property type="term" value="F:flavin adenine dinucleotide binding"/>
    <property type="evidence" value="ECO:0007669"/>
    <property type="project" value="InterPro"/>
</dbReference>
<comment type="similarity">
    <text evidence="2">Belongs to the acyl-CoA dehydrogenase family.</text>
</comment>
<dbReference type="Proteomes" id="UP000193108">
    <property type="component" value="Unassembled WGS sequence"/>
</dbReference>
<keyword evidence="5" id="KW-0560">Oxidoreductase</keyword>
<feature type="domain" description="Acyl-CoA dehydrogenase/oxidase C-terminal" evidence="6">
    <location>
        <begin position="210"/>
        <end position="344"/>
    </location>
</feature>
<keyword evidence="8" id="KW-1185">Reference proteome</keyword>
<dbReference type="PANTHER" id="PTHR43884:SF20">
    <property type="entry name" value="ACYL-COA DEHYDROGENASE FADE28"/>
    <property type="match status" value="1"/>
</dbReference>
<dbReference type="Pfam" id="PF00441">
    <property type="entry name" value="Acyl-CoA_dh_1"/>
    <property type="match status" value="1"/>
</dbReference>
<evidence type="ECO:0000256" key="1">
    <source>
        <dbReference type="ARBA" id="ARBA00001974"/>
    </source>
</evidence>
<name>A0A1X1YZL9_MYCNO</name>
<reference evidence="7 8" key="1">
    <citation type="submission" date="2016-01" db="EMBL/GenBank/DDBJ databases">
        <title>The new phylogeny of the genus Mycobacterium.</title>
        <authorList>
            <person name="Tarcisio F."/>
            <person name="Conor M."/>
            <person name="Antonella G."/>
            <person name="Elisabetta G."/>
            <person name="Giulia F.S."/>
            <person name="Sara T."/>
            <person name="Anna F."/>
            <person name="Clotilde B."/>
            <person name="Roberto B."/>
            <person name="Veronica D.S."/>
            <person name="Fabio R."/>
            <person name="Monica P."/>
            <person name="Olivier J."/>
            <person name="Enrico T."/>
            <person name="Nicola S."/>
        </authorList>
    </citation>
    <scope>NUCLEOTIDE SEQUENCE [LARGE SCALE GENOMIC DNA]</scope>
    <source>
        <strain evidence="7 8">DSM 44164</strain>
    </source>
</reference>
<dbReference type="InterPro" id="IPR037069">
    <property type="entry name" value="AcylCoA_DH/ox_N_sf"/>
</dbReference>
<evidence type="ECO:0000313" key="8">
    <source>
        <dbReference type="Proteomes" id="UP000193108"/>
    </source>
</evidence>
<dbReference type="GO" id="GO:0003995">
    <property type="term" value="F:acyl-CoA dehydrogenase activity"/>
    <property type="evidence" value="ECO:0007669"/>
    <property type="project" value="TreeGrafter"/>
</dbReference>
<keyword evidence="3" id="KW-0285">Flavoprotein</keyword>
<dbReference type="AlphaFoldDB" id="A0A1X1YZL9"/>
<evidence type="ECO:0000256" key="5">
    <source>
        <dbReference type="ARBA" id="ARBA00023002"/>
    </source>
</evidence>
<gene>
    <name evidence="7" type="ORF">AWC18_18725</name>
</gene>
<comment type="caution">
    <text evidence="7">The sequence shown here is derived from an EMBL/GenBank/DDBJ whole genome shotgun (WGS) entry which is preliminary data.</text>
</comment>
<dbReference type="InterPro" id="IPR009075">
    <property type="entry name" value="AcylCo_DH/oxidase_C"/>
</dbReference>
<dbReference type="Gene3D" id="1.10.540.10">
    <property type="entry name" value="Acyl-CoA dehydrogenase/oxidase, N-terminal domain"/>
    <property type="match status" value="1"/>
</dbReference>
<evidence type="ECO:0000256" key="3">
    <source>
        <dbReference type="ARBA" id="ARBA00022630"/>
    </source>
</evidence>
<evidence type="ECO:0000256" key="2">
    <source>
        <dbReference type="ARBA" id="ARBA00009347"/>
    </source>
</evidence>
<dbReference type="SUPFAM" id="SSF47203">
    <property type="entry name" value="Acyl-CoA dehydrogenase C-terminal domain-like"/>
    <property type="match status" value="1"/>
</dbReference>
<protein>
    <submittedName>
        <fullName evidence="7">Acyl-CoA dehydrogenase</fullName>
    </submittedName>
</protein>
<dbReference type="InterPro" id="IPR046373">
    <property type="entry name" value="Acyl-CoA_Oxase/DH_mid-dom_sf"/>
</dbReference>
<dbReference type="Gene3D" id="1.20.140.10">
    <property type="entry name" value="Butyryl-CoA Dehydrogenase, subunit A, domain 3"/>
    <property type="match status" value="1"/>
</dbReference>
<dbReference type="Gene3D" id="2.40.110.10">
    <property type="entry name" value="Butyryl-CoA Dehydrogenase, subunit A, domain 2"/>
    <property type="match status" value="1"/>
</dbReference>
<sequence length="351" mass="36782">MTRDSSMSLAEIADIAAELDELKRFSLDVLGRVWSVDRSRALLDGPDAAFDGALWAAVRDLGWPDVLVSERAGGGGATLRELAVLAESAGTAVAPVPLAAAAAAAWCEDRCADGVTLLVPDTATLRGETVSGIFGCVPYGAVATRLIVAAVSAPDTVLGVVDLAGSGVTRTPVKPLDRNPAAVITLEEAPLRPLATGAEAVRRHHEAVLRLRVATVAEVVGVASAANAAATEYAKLRVAFDRPIGSFQAVKHRLVDQRAAIEVGRALVNRAADACDHQQADAEALVSLAAYWAIDTLRTVPEGATQVFGGIAYTWEHDAHVYLRRVATLVAALGSRAQHRRVVTGWLTGRV</sequence>
<organism evidence="7 8">
    <name type="scientific">Mycolicibacter nonchromogenicus</name>
    <name type="common">Mycobacterium nonchromogenicum</name>
    <dbReference type="NCBI Taxonomy" id="1782"/>
    <lineage>
        <taxon>Bacteria</taxon>
        <taxon>Bacillati</taxon>
        <taxon>Actinomycetota</taxon>
        <taxon>Actinomycetes</taxon>
        <taxon>Mycobacteriales</taxon>
        <taxon>Mycobacteriaceae</taxon>
        <taxon>Mycolicibacter</taxon>
    </lineage>
</organism>
<accession>A0A1X1YZL9</accession>
<dbReference type="EMBL" id="LQPI01000073">
    <property type="protein sequence ID" value="ORW16411.1"/>
    <property type="molecule type" value="Genomic_DNA"/>
</dbReference>
<evidence type="ECO:0000313" key="7">
    <source>
        <dbReference type="EMBL" id="ORW16411.1"/>
    </source>
</evidence>
<dbReference type="STRING" id="1782.AWC18_18725"/>
<evidence type="ECO:0000259" key="6">
    <source>
        <dbReference type="Pfam" id="PF00441"/>
    </source>
</evidence>
<comment type="cofactor">
    <cofactor evidence="1">
        <name>FAD</name>
        <dbReference type="ChEBI" id="CHEBI:57692"/>
    </cofactor>
</comment>
<keyword evidence="4" id="KW-0274">FAD</keyword>
<dbReference type="PANTHER" id="PTHR43884">
    <property type="entry name" value="ACYL-COA DEHYDROGENASE"/>
    <property type="match status" value="1"/>
</dbReference>
<dbReference type="SUPFAM" id="SSF56645">
    <property type="entry name" value="Acyl-CoA dehydrogenase NM domain-like"/>
    <property type="match status" value="1"/>
</dbReference>
<proteinExistence type="inferred from homology"/>
<dbReference type="InterPro" id="IPR036250">
    <property type="entry name" value="AcylCo_DH-like_C"/>
</dbReference>